<comment type="similarity">
    <text evidence="1 3">Belongs to the type-B carboxylesterase/lipase family.</text>
</comment>
<dbReference type="InterPro" id="IPR002018">
    <property type="entry name" value="CarbesteraseB"/>
</dbReference>
<dbReference type="EC" id="3.1.1.-" evidence="3"/>
<dbReference type="SUPFAM" id="SSF53474">
    <property type="entry name" value="alpha/beta-Hydrolases"/>
    <property type="match status" value="1"/>
</dbReference>
<gene>
    <name evidence="5" type="ORF">CGGC5_5010</name>
</gene>
<dbReference type="InterPro" id="IPR019826">
    <property type="entry name" value="Carboxylesterase_B_AS"/>
</dbReference>
<dbReference type="EMBL" id="KB020580">
    <property type="protein sequence ID" value="ELA35244.1"/>
    <property type="molecule type" value="Genomic_DNA"/>
</dbReference>
<dbReference type="HOGENOM" id="CLU_006586_10_5_1"/>
<dbReference type="InterPro" id="IPR029058">
    <property type="entry name" value="AB_hydrolase_fold"/>
</dbReference>
<protein>
    <recommendedName>
        <fullName evidence="3">Carboxylic ester hydrolase</fullName>
        <ecNumber evidence="3">3.1.1.-</ecNumber>
    </recommendedName>
</protein>
<dbReference type="Gene3D" id="3.40.50.1820">
    <property type="entry name" value="alpha/beta hydrolase"/>
    <property type="match status" value="1"/>
</dbReference>
<dbReference type="ESTHER" id="colgn-l2g9a0">
    <property type="family name" value="Fungal_carboxylesterase_lipase"/>
</dbReference>
<sequence>MRLITLSSIPGIQVVSGSPDLPIVDLGYQLHQASFYNNVAGQQQTGGFYNFSNIRYAAPPVDNLRFRAPEPPATNRTVVETGASGRVCPQSSPAWLSEAIALVTNVTQGLAFNSSAFREQQSANASTTPVRQPDPRTNEDCLVLDVVVPKSAFEQHRSTNISGSGVPVLVWVHGGGYTTGSKDQFGGPAGLLAQATAFEPDGLVFVAINYRLGAFGWSAGPTVQSDGAANVGLLDQRLALDWVQKHIAKFGGDPKKVTVMGESTGGGSLMHHITAYGGSKGTSPPFRRAVIQSPAFFPHVDASQQEENLQTFLALLNVSTLAEARKLPSSALITANSQQVAQSPYGQFTYNPVIDHGYVPSHQATLFARGQFDRDVDVMFSHNANEGLIFTDPSVTDGFAFRGLISKLFPSFNASLVEHIAEVVYPPVFDGSQPYVDDLGRGTLLMAETRIRCNTLFPRRAFGNKSLAYIFGVPPSLHGDDLKYTFYNGAYGAQMDSRSLNVTIAEFLQDYIASYAISGKPATDVSGVGVFPKVGSKSTAWTLDVAGVQSAVDGAVNDRCSWWQANWEAFPDTA</sequence>
<dbReference type="PANTHER" id="PTHR11559">
    <property type="entry name" value="CARBOXYLESTERASE"/>
    <property type="match status" value="1"/>
</dbReference>
<reference evidence="5" key="1">
    <citation type="submission" date="2012-08" db="EMBL/GenBank/DDBJ databases">
        <title>Genome analysis of Colletotrichum orbiculare and Colletotrichum fructicola.</title>
        <authorList>
            <person name="Gan P.H.P."/>
            <person name="Ikeda K."/>
            <person name="Irieda H."/>
            <person name="Narusaka M."/>
            <person name="O'Connell R.J."/>
            <person name="Narusaka Y."/>
            <person name="Takano Y."/>
            <person name="Kubo Y."/>
            <person name="Shirasu K."/>
        </authorList>
    </citation>
    <scope>NUCLEOTIDE SEQUENCE</scope>
    <source>
        <strain evidence="5">Nara gc5</strain>
    </source>
</reference>
<accession>L2G9A0</accession>
<evidence type="ECO:0000256" key="3">
    <source>
        <dbReference type="RuleBase" id="RU361235"/>
    </source>
</evidence>
<dbReference type="AlphaFoldDB" id="L2G9A0"/>
<dbReference type="InterPro" id="IPR050309">
    <property type="entry name" value="Type-B_Carboxylest/Lipase"/>
</dbReference>
<evidence type="ECO:0000256" key="1">
    <source>
        <dbReference type="ARBA" id="ARBA00005964"/>
    </source>
</evidence>
<dbReference type="PROSITE" id="PS00122">
    <property type="entry name" value="CARBOXYLESTERASE_B_1"/>
    <property type="match status" value="1"/>
</dbReference>
<dbReference type="GO" id="GO:0016787">
    <property type="term" value="F:hydrolase activity"/>
    <property type="evidence" value="ECO:0007669"/>
    <property type="project" value="UniProtKB-KW"/>
</dbReference>
<dbReference type="Pfam" id="PF00135">
    <property type="entry name" value="COesterase"/>
    <property type="match status" value="1"/>
</dbReference>
<keyword evidence="2 3" id="KW-0378">Hydrolase</keyword>
<organism evidence="5">
    <name type="scientific">Colletotrichum fructicola (strain Nara gc5)</name>
    <name type="common">Anthracnose fungus</name>
    <name type="synonym">Colletotrichum gloeosporioides (strain Nara gc5)</name>
    <dbReference type="NCBI Taxonomy" id="1213859"/>
    <lineage>
        <taxon>Eukaryota</taxon>
        <taxon>Fungi</taxon>
        <taxon>Dikarya</taxon>
        <taxon>Ascomycota</taxon>
        <taxon>Pezizomycotina</taxon>
        <taxon>Sordariomycetes</taxon>
        <taxon>Hypocreomycetidae</taxon>
        <taxon>Glomerellales</taxon>
        <taxon>Glomerellaceae</taxon>
        <taxon>Colletotrichum</taxon>
        <taxon>Colletotrichum gloeosporioides species complex</taxon>
    </lineage>
</organism>
<evidence type="ECO:0000256" key="2">
    <source>
        <dbReference type="ARBA" id="ARBA00022801"/>
    </source>
</evidence>
<dbReference type="STRING" id="1213859.L2G9A0"/>
<feature type="domain" description="Carboxylesterase type B" evidence="4">
    <location>
        <begin position="43"/>
        <end position="392"/>
    </location>
</feature>
<name>L2G9A0_COLFN</name>
<evidence type="ECO:0000313" key="5">
    <source>
        <dbReference type="EMBL" id="ELA35244.1"/>
    </source>
</evidence>
<proteinExistence type="inferred from homology"/>
<evidence type="ECO:0000259" key="4">
    <source>
        <dbReference type="Pfam" id="PF00135"/>
    </source>
</evidence>